<dbReference type="Gene3D" id="1.10.357.10">
    <property type="entry name" value="Tetracycline Repressor, domain 2"/>
    <property type="match status" value="1"/>
</dbReference>
<dbReference type="SUPFAM" id="SSF48498">
    <property type="entry name" value="Tetracyclin repressor-like, C-terminal domain"/>
    <property type="match status" value="1"/>
</dbReference>
<organism evidence="8 9">
    <name type="scientific">Aliiroseovarius pelagivivens</name>
    <dbReference type="NCBI Taxonomy" id="1639690"/>
    <lineage>
        <taxon>Bacteria</taxon>
        <taxon>Pseudomonadati</taxon>
        <taxon>Pseudomonadota</taxon>
        <taxon>Alphaproteobacteria</taxon>
        <taxon>Rhodobacterales</taxon>
        <taxon>Paracoccaceae</taxon>
        <taxon>Aliiroseovarius</taxon>
    </lineage>
</organism>
<comment type="function">
    <text evidence="1">TetR is the repressor of the tetracycline resistance element; its N-terminal region forms a helix-turn-helix structure and binds DNA. Binding of tetracycline to TetR reduces the repressor affinity for the tetracycline resistance gene (tetA) promoter operator sites.</text>
</comment>
<dbReference type="SUPFAM" id="SSF46689">
    <property type="entry name" value="Homeodomain-like"/>
    <property type="match status" value="1"/>
</dbReference>
<keyword evidence="2" id="KW-0678">Repressor</keyword>
<gene>
    <name evidence="8" type="primary">tetR_1</name>
    <name evidence="8" type="ORF">ALP8811_00582</name>
</gene>
<dbReference type="InterPro" id="IPR004111">
    <property type="entry name" value="Repressor_TetR_C"/>
</dbReference>
<dbReference type="PANTHER" id="PTHR30055">
    <property type="entry name" value="HTH-TYPE TRANSCRIPTIONAL REGULATOR RUTR"/>
    <property type="match status" value="1"/>
</dbReference>
<evidence type="ECO:0000256" key="6">
    <source>
        <dbReference type="PROSITE-ProRule" id="PRU00335"/>
    </source>
</evidence>
<dbReference type="PROSITE" id="PS50977">
    <property type="entry name" value="HTH_TETR_2"/>
    <property type="match status" value="1"/>
</dbReference>
<evidence type="ECO:0000259" key="7">
    <source>
        <dbReference type="PROSITE" id="PS50977"/>
    </source>
</evidence>
<dbReference type="RefSeq" id="WP_108855673.1">
    <property type="nucleotide sequence ID" value="NZ_OMOI01000001.1"/>
</dbReference>
<evidence type="ECO:0000256" key="5">
    <source>
        <dbReference type="ARBA" id="ARBA00023163"/>
    </source>
</evidence>
<reference evidence="8 9" key="1">
    <citation type="submission" date="2018-03" db="EMBL/GenBank/DDBJ databases">
        <authorList>
            <person name="Keele B.F."/>
        </authorList>
    </citation>
    <scope>NUCLEOTIDE SEQUENCE [LARGE SCALE GENOMIC DNA]</scope>
    <source>
        <strain evidence="8 9">CECT 8811</strain>
    </source>
</reference>
<evidence type="ECO:0000313" key="9">
    <source>
        <dbReference type="Proteomes" id="UP000244911"/>
    </source>
</evidence>
<keyword evidence="9" id="KW-1185">Reference proteome</keyword>
<dbReference type="InterPro" id="IPR036271">
    <property type="entry name" value="Tet_transcr_reg_TetR-rel_C_sf"/>
</dbReference>
<keyword evidence="5" id="KW-0804">Transcription</keyword>
<evidence type="ECO:0000256" key="1">
    <source>
        <dbReference type="ARBA" id="ARBA00002856"/>
    </source>
</evidence>
<dbReference type="GO" id="GO:0045892">
    <property type="term" value="P:negative regulation of DNA-templated transcription"/>
    <property type="evidence" value="ECO:0007669"/>
    <property type="project" value="InterPro"/>
</dbReference>
<dbReference type="GO" id="GO:0000976">
    <property type="term" value="F:transcription cis-regulatory region binding"/>
    <property type="evidence" value="ECO:0007669"/>
    <property type="project" value="TreeGrafter"/>
</dbReference>
<feature type="DNA-binding region" description="H-T-H motif" evidence="6">
    <location>
        <begin position="33"/>
        <end position="52"/>
    </location>
</feature>
<evidence type="ECO:0000256" key="4">
    <source>
        <dbReference type="ARBA" id="ARBA00023125"/>
    </source>
</evidence>
<evidence type="ECO:0000256" key="2">
    <source>
        <dbReference type="ARBA" id="ARBA00022491"/>
    </source>
</evidence>
<dbReference type="InterPro" id="IPR050109">
    <property type="entry name" value="HTH-type_TetR-like_transc_reg"/>
</dbReference>
<dbReference type="InterPro" id="IPR009057">
    <property type="entry name" value="Homeodomain-like_sf"/>
</dbReference>
<protein>
    <submittedName>
        <fullName evidence="8">Tetracycline repressor protein class B from transposon Tn10</fullName>
    </submittedName>
</protein>
<keyword evidence="4 6" id="KW-0238">DNA-binding</keyword>
<evidence type="ECO:0000256" key="3">
    <source>
        <dbReference type="ARBA" id="ARBA00023015"/>
    </source>
</evidence>
<accession>A0A2R8AI80</accession>
<dbReference type="GO" id="GO:0003700">
    <property type="term" value="F:DNA-binding transcription factor activity"/>
    <property type="evidence" value="ECO:0007669"/>
    <property type="project" value="TreeGrafter"/>
</dbReference>
<dbReference type="InterPro" id="IPR001647">
    <property type="entry name" value="HTH_TetR"/>
</dbReference>
<proteinExistence type="predicted"/>
<dbReference type="Pfam" id="PF02909">
    <property type="entry name" value="TetR_C_1"/>
    <property type="match status" value="1"/>
</dbReference>
<dbReference type="OrthoDB" id="329481at2"/>
<dbReference type="EMBL" id="OMOI01000001">
    <property type="protein sequence ID" value="SPF75589.1"/>
    <property type="molecule type" value="Genomic_DNA"/>
</dbReference>
<dbReference type="PRINTS" id="PR00400">
    <property type="entry name" value="TETREPRESSOR"/>
</dbReference>
<name>A0A2R8AI80_9RHOB</name>
<dbReference type="GO" id="GO:0046677">
    <property type="term" value="P:response to antibiotic"/>
    <property type="evidence" value="ECO:0007669"/>
    <property type="project" value="InterPro"/>
</dbReference>
<dbReference type="Proteomes" id="UP000244911">
    <property type="component" value="Unassembled WGS sequence"/>
</dbReference>
<dbReference type="AlphaFoldDB" id="A0A2R8AI80"/>
<dbReference type="Gene3D" id="1.10.10.60">
    <property type="entry name" value="Homeodomain-like"/>
    <property type="match status" value="1"/>
</dbReference>
<dbReference type="PRINTS" id="PR00455">
    <property type="entry name" value="HTHTETR"/>
</dbReference>
<evidence type="ECO:0000313" key="8">
    <source>
        <dbReference type="EMBL" id="SPF75589.1"/>
    </source>
</evidence>
<feature type="domain" description="HTH tetR-type" evidence="7">
    <location>
        <begin position="10"/>
        <end position="70"/>
    </location>
</feature>
<dbReference type="PANTHER" id="PTHR30055:SF151">
    <property type="entry name" value="TRANSCRIPTIONAL REGULATORY PROTEIN"/>
    <property type="match status" value="1"/>
</dbReference>
<dbReference type="InterPro" id="IPR003012">
    <property type="entry name" value="Tet_transcr_reg_TetR"/>
</dbReference>
<keyword evidence="3" id="KW-0805">Transcription regulation</keyword>
<dbReference type="Pfam" id="PF00440">
    <property type="entry name" value="TetR_N"/>
    <property type="match status" value="1"/>
</dbReference>
<sequence>MAKKAGKTSKLTRDAILASAVKLADEAGSDSLSMRKLAAALGVEAMSLYNHFANKDALLMGMADWAVGQIPLPNPNGPWQDELRARAHNARAVFRRHPWTIQLMVSLPNTGPNVLAYVEATLAVMTNAGFDLIDADHAWNLMDSHIYGFTLQELNFPFAPEEYAEVTQAYLHLIPADTYPNLRAMAEKVAAREYDGLHNFAQGVELIIAGLEGEV</sequence>